<comment type="caution">
    <text evidence="4">The sequence shown here is derived from an EMBL/GenBank/DDBJ whole genome shotgun (WGS) entry which is preliminary data.</text>
</comment>
<dbReference type="GeneID" id="82148826"/>
<dbReference type="AlphaFoldDB" id="A0A4Z0V7S5"/>
<dbReference type="InterPro" id="IPR015510">
    <property type="entry name" value="PGRP"/>
</dbReference>
<evidence type="ECO:0000313" key="4">
    <source>
        <dbReference type="EMBL" id="TGG39795.1"/>
    </source>
</evidence>
<comment type="similarity">
    <text evidence="1">Belongs to the N-acetylmuramoyl-L-alanine amidase 2 family.</text>
</comment>
<evidence type="ECO:0000259" key="2">
    <source>
        <dbReference type="SMART" id="SM00644"/>
    </source>
</evidence>
<dbReference type="InterPro" id="IPR002502">
    <property type="entry name" value="Amidase_domain"/>
</dbReference>
<name>A0A4Z0V7S5_9BACT</name>
<reference evidence="4 5" key="1">
    <citation type="submission" date="2019-02" db="EMBL/GenBank/DDBJ databases">
        <title>Isolation and identification of novel species under the genus Muribaculum.</title>
        <authorList>
            <person name="Miyake S."/>
            <person name="Ding Y."/>
            <person name="Low A."/>
            <person name="Soh M."/>
            <person name="Seedorf H."/>
        </authorList>
    </citation>
    <scope>NUCLEOTIDE SEQUENCE [LARGE SCALE GENOMIC DNA]</scope>
    <source>
        <strain evidence="4 5">TLL-A3</strain>
    </source>
</reference>
<dbReference type="PANTHER" id="PTHR11022">
    <property type="entry name" value="PEPTIDOGLYCAN RECOGNITION PROTEIN"/>
    <property type="match status" value="1"/>
</dbReference>
<feature type="domain" description="N-acetylmuramoyl-L-alanine amidase" evidence="2">
    <location>
        <begin position="1"/>
        <end position="126"/>
    </location>
</feature>
<dbReference type="SMART" id="SM00701">
    <property type="entry name" value="PGRP"/>
    <property type="match status" value="1"/>
</dbReference>
<dbReference type="GO" id="GO:0008745">
    <property type="term" value="F:N-acetylmuramoyl-L-alanine amidase activity"/>
    <property type="evidence" value="ECO:0007669"/>
    <property type="project" value="InterPro"/>
</dbReference>
<feature type="domain" description="Peptidoglycan recognition protein family" evidence="3">
    <location>
        <begin position="1"/>
        <end position="120"/>
    </location>
</feature>
<dbReference type="GO" id="GO:0009253">
    <property type="term" value="P:peptidoglycan catabolic process"/>
    <property type="evidence" value="ECO:0007669"/>
    <property type="project" value="InterPro"/>
</dbReference>
<dbReference type="EMBL" id="SJSA01000001">
    <property type="protein sequence ID" value="TGG39795.1"/>
    <property type="molecule type" value="Genomic_DNA"/>
</dbReference>
<dbReference type="RefSeq" id="WP_135470629.1">
    <property type="nucleotide sequence ID" value="NZ_CASGTF010000003.1"/>
</dbReference>
<dbReference type="PANTHER" id="PTHR11022:SF41">
    <property type="entry name" value="PEPTIDOGLYCAN-RECOGNITION PROTEIN LC-RELATED"/>
    <property type="match status" value="1"/>
</dbReference>
<dbReference type="InterPro" id="IPR036505">
    <property type="entry name" value="Amidase/PGRP_sf"/>
</dbReference>
<evidence type="ECO:0000256" key="1">
    <source>
        <dbReference type="ARBA" id="ARBA00007553"/>
    </source>
</evidence>
<organism evidence="4 5">
    <name type="scientific">Duncaniella freteri</name>
    <dbReference type="NCBI Taxonomy" id="2530391"/>
    <lineage>
        <taxon>Bacteria</taxon>
        <taxon>Pseudomonadati</taxon>
        <taxon>Bacteroidota</taxon>
        <taxon>Bacteroidia</taxon>
        <taxon>Bacteroidales</taxon>
        <taxon>Muribaculaceae</taxon>
        <taxon>Duncaniella</taxon>
    </lineage>
</organism>
<proteinExistence type="inferred from homology"/>
<protein>
    <submittedName>
        <fullName evidence="4">N-acetylmuramoyl-L-alanine amidase</fullName>
    </submittedName>
</protein>
<dbReference type="GO" id="GO:0008270">
    <property type="term" value="F:zinc ion binding"/>
    <property type="evidence" value="ECO:0007669"/>
    <property type="project" value="InterPro"/>
</dbReference>
<dbReference type="Proteomes" id="UP000297635">
    <property type="component" value="Unassembled WGS sequence"/>
</dbReference>
<evidence type="ECO:0000313" key="5">
    <source>
        <dbReference type="Proteomes" id="UP000297635"/>
    </source>
</evidence>
<sequence>MRTINRIILHCTATPRGRHVTVSDIDRWHKARGSSGIGYHYVIYLDGSIHEGRPLERIGAHCQGYNATSIGIAYVGGLESDGKTPADTRTDAQKTALRNLIGMLQERFPDVTIHGHREFAAKACPCFDVLGL</sequence>
<accession>A0A4Z0V7S5</accession>
<gene>
    <name evidence="4" type="ORF">EZ315_03410</name>
</gene>
<dbReference type="SUPFAM" id="SSF55846">
    <property type="entry name" value="N-acetylmuramoyl-L-alanine amidase-like"/>
    <property type="match status" value="1"/>
</dbReference>
<dbReference type="SMART" id="SM00644">
    <property type="entry name" value="Ami_2"/>
    <property type="match status" value="1"/>
</dbReference>
<dbReference type="Gene3D" id="3.40.80.10">
    <property type="entry name" value="Peptidoglycan recognition protein-like"/>
    <property type="match status" value="1"/>
</dbReference>
<dbReference type="CDD" id="cd06583">
    <property type="entry name" value="PGRP"/>
    <property type="match status" value="1"/>
</dbReference>
<keyword evidence="5" id="KW-1185">Reference proteome</keyword>
<dbReference type="Pfam" id="PF01510">
    <property type="entry name" value="Amidase_2"/>
    <property type="match status" value="1"/>
</dbReference>
<dbReference type="InterPro" id="IPR006619">
    <property type="entry name" value="PGRP_domain_met/bac"/>
</dbReference>
<evidence type="ECO:0000259" key="3">
    <source>
        <dbReference type="SMART" id="SM00701"/>
    </source>
</evidence>